<proteinExistence type="predicted"/>
<name>A0AA37HX83_SEGBR</name>
<evidence type="ECO:0000313" key="2">
    <source>
        <dbReference type="EMBL" id="GJG28152.1"/>
    </source>
</evidence>
<dbReference type="AlphaFoldDB" id="A0AA37HX83"/>
<protein>
    <submittedName>
        <fullName evidence="2">Uncharacterized protein</fullName>
    </submittedName>
</protein>
<accession>A0AA37HX83</accession>
<sequence>MLSDCFLPEIREKSIANVRNIMQALPECLKLSHSLDNFTLGNQTKHVMKKNADKGKSEGGYNTPKQRKASSKNSEIEAYLSTHYEFRYNTVLGRTEYRSKNDAHFSKVGRYEINSLRRELDNDIGLITSSDLCI</sequence>
<gene>
    <name evidence="2" type="ORF">PRRU23_18520</name>
</gene>
<comment type="caution">
    <text evidence="2">The sequence shown here is derived from an EMBL/GenBank/DDBJ whole genome shotgun (WGS) entry which is preliminary data.</text>
</comment>
<reference evidence="2" key="1">
    <citation type="submission" date="2021-08" db="EMBL/GenBank/DDBJ databases">
        <title>Prevotella lacticifex sp. nov., isolated from rumen of cow.</title>
        <authorList>
            <person name="Shinkai T."/>
            <person name="Ikeyama N."/>
            <person name="Kumagai M."/>
            <person name="Ohmori H."/>
            <person name="Sakamoto M."/>
            <person name="Ohkuma M."/>
            <person name="Mitsumori M."/>
        </authorList>
    </citation>
    <scope>NUCLEOTIDE SEQUENCE</scope>
    <source>
        <strain evidence="2">DSM 11371</strain>
    </source>
</reference>
<evidence type="ECO:0000313" key="3">
    <source>
        <dbReference type="Proteomes" id="UP000887043"/>
    </source>
</evidence>
<evidence type="ECO:0000256" key="1">
    <source>
        <dbReference type="SAM" id="MobiDB-lite"/>
    </source>
</evidence>
<organism evidence="2 3">
    <name type="scientific">Segatella bryantii</name>
    <name type="common">Prevotella bryantii</name>
    <dbReference type="NCBI Taxonomy" id="77095"/>
    <lineage>
        <taxon>Bacteria</taxon>
        <taxon>Pseudomonadati</taxon>
        <taxon>Bacteroidota</taxon>
        <taxon>Bacteroidia</taxon>
        <taxon>Bacteroidales</taxon>
        <taxon>Prevotellaceae</taxon>
        <taxon>Segatella</taxon>
    </lineage>
</organism>
<dbReference type="Proteomes" id="UP000887043">
    <property type="component" value="Unassembled WGS sequence"/>
</dbReference>
<feature type="region of interest" description="Disordered" evidence="1">
    <location>
        <begin position="46"/>
        <end position="74"/>
    </location>
</feature>
<dbReference type="EMBL" id="BPTR01000001">
    <property type="protein sequence ID" value="GJG28152.1"/>
    <property type="molecule type" value="Genomic_DNA"/>
</dbReference>